<dbReference type="OrthoDB" id="1935113at2759"/>
<sequence length="217" mass="25604">MHPGKMNKHKKVRYDYSRYDYLYLIHEKSQSLDIFKSFNAKVELQLENKIKDVKSDHGGEYYGIYDESREQHLGPFGEALKTTLCVLHRMPSKGCPTEAQPYMLHERKFDSRIISCYFIGYVERSQGYKFYNPTPRSFFETGNARFLEEVKFEKEENIRNETTPIIEDNVQTIVPDIVLPKTPIEQPQQPQEVSLRRSIRDRRHAILVDCFVFSPIT</sequence>
<dbReference type="InterPro" id="IPR039537">
    <property type="entry name" value="Retrotran_Ty1/copia-like"/>
</dbReference>
<feature type="domain" description="Retroviral polymerase SH3-like" evidence="1">
    <location>
        <begin position="105"/>
        <end position="157"/>
    </location>
</feature>
<name>A0A371GZT5_MUCPR</name>
<proteinExistence type="predicted"/>
<comment type="caution">
    <text evidence="2">The sequence shown here is derived from an EMBL/GenBank/DDBJ whole genome shotgun (WGS) entry which is preliminary data.</text>
</comment>
<evidence type="ECO:0000313" key="2">
    <source>
        <dbReference type="EMBL" id="RDX96021.1"/>
    </source>
</evidence>
<protein>
    <recommendedName>
        <fullName evidence="1">Retroviral polymerase SH3-like domain-containing protein</fullName>
    </recommendedName>
</protein>
<keyword evidence="3" id="KW-1185">Reference proteome</keyword>
<reference evidence="2" key="1">
    <citation type="submission" date="2018-05" db="EMBL/GenBank/DDBJ databases">
        <title>Draft genome of Mucuna pruriens seed.</title>
        <authorList>
            <person name="Nnadi N.E."/>
            <person name="Vos R."/>
            <person name="Hasami M.H."/>
            <person name="Devisetty U.K."/>
            <person name="Aguiy J.C."/>
        </authorList>
    </citation>
    <scope>NUCLEOTIDE SEQUENCE [LARGE SCALE GENOMIC DNA]</scope>
    <source>
        <strain evidence="2">JCA_2017</strain>
    </source>
</reference>
<dbReference type="InterPro" id="IPR057670">
    <property type="entry name" value="SH3_retrovirus"/>
</dbReference>
<organism evidence="2 3">
    <name type="scientific">Mucuna pruriens</name>
    <name type="common">Velvet bean</name>
    <name type="synonym">Dolichos pruriens</name>
    <dbReference type="NCBI Taxonomy" id="157652"/>
    <lineage>
        <taxon>Eukaryota</taxon>
        <taxon>Viridiplantae</taxon>
        <taxon>Streptophyta</taxon>
        <taxon>Embryophyta</taxon>
        <taxon>Tracheophyta</taxon>
        <taxon>Spermatophyta</taxon>
        <taxon>Magnoliopsida</taxon>
        <taxon>eudicotyledons</taxon>
        <taxon>Gunneridae</taxon>
        <taxon>Pentapetalae</taxon>
        <taxon>rosids</taxon>
        <taxon>fabids</taxon>
        <taxon>Fabales</taxon>
        <taxon>Fabaceae</taxon>
        <taxon>Papilionoideae</taxon>
        <taxon>50 kb inversion clade</taxon>
        <taxon>NPAAA clade</taxon>
        <taxon>indigoferoid/millettioid clade</taxon>
        <taxon>Phaseoleae</taxon>
        <taxon>Mucuna</taxon>
    </lineage>
</organism>
<dbReference type="EMBL" id="QJKJ01003990">
    <property type="protein sequence ID" value="RDX96021.1"/>
    <property type="molecule type" value="Genomic_DNA"/>
</dbReference>
<evidence type="ECO:0000259" key="1">
    <source>
        <dbReference type="Pfam" id="PF25597"/>
    </source>
</evidence>
<dbReference type="PANTHER" id="PTHR42648">
    <property type="entry name" value="TRANSPOSASE, PUTATIVE-RELATED"/>
    <property type="match status" value="1"/>
</dbReference>
<accession>A0A371GZT5</accession>
<dbReference type="PANTHER" id="PTHR42648:SF28">
    <property type="entry name" value="TRANSPOSON-ENCODED PROTEIN WITH RIBONUCLEASE H-LIKE AND RETROVIRUS ZINC FINGER-LIKE DOMAINS"/>
    <property type="match status" value="1"/>
</dbReference>
<feature type="non-terminal residue" evidence="2">
    <location>
        <position position="1"/>
    </location>
</feature>
<dbReference type="Proteomes" id="UP000257109">
    <property type="component" value="Unassembled WGS sequence"/>
</dbReference>
<dbReference type="AlphaFoldDB" id="A0A371GZT5"/>
<evidence type="ECO:0000313" key="3">
    <source>
        <dbReference type="Proteomes" id="UP000257109"/>
    </source>
</evidence>
<gene>
    <name evidence="2" type="ORF">CR513_21377</name>
</gene>
<dbReference type="Pfam" id="PF25597">
    <property type="entry name" value="SH3_retrovirus"/>
    <property type="match status" value="1"/>
</dbReference>